<evidence type="ECO:0000313" key="3">
    <source>
        <dbReference type="Ensembl" id="ENSSFAP00005015500.1"/>
    </source>
</evidence>
<dbReference type="PANTHER" id="PTHR21472">
    <property type="entry name" value="ENDONUCLEASE DOMAIN-CONTAINING 1 PROTEIN ENDOD1"/>
    <property type="match status" value="1"/>
</dbReference>
<feature type="chain" id="PRO_5045018937" evidence="1">
    <location>
        <begin position="30"/>
        <end position="102"/>
    </location>
</feature>
<reference evidence="3" key="1">
    <citation type="submission" date="2019-06" db="EMBL/GenBank/DDBJ databases">
        <authorList>
            <consortium name="Wellcome Sanger Institute Data Sharing"/>
        </authorList>
    </citation>
    <scope>NUCLEOTIDE SEQUENCE [LARGE SCALE GENOMIC DNA]</scope>
</reference>
<keyword evidence="1" id="KW-0732">Signal</keyword>
<dbReference type="Ensembl" id="ENSSFAT00005005921.1">
    <property type="protein sequence ID" value="ENSSFAP00005005608.1"/>
    <property type="gene ID" value="ENSSFAG00005003492.1"/>
</dbReference>
<sequence length="102" mass="11333">MGCERKATFYPCILSSLLTVSLLVSATVSHNFKGCSHFFYMETPPAGITGTGLRRICQRYADKMRCATLYDSSRRAVCQKTLSGREGTPGNCFSITRLDRHS</sequence>
<dbReference type="Ensembl" id="ENSSFAT00005016136.1">
    <property type="protein sequence ID" value="ENSSFAP00005015500.1"/>
    <property type="gene ID" value="ENSSFAG00005008295.1"/>
</dbReference>
<feature type="signal peptide" evidence="1">
    <location>
        <begin position="1"/>
        <end position="29"/>
    </location>
</feature>
<keyword evidence="4" id="KW-1185">Reference proteome</keyword>
<evidence type="ECO:0000256" key="1">
    <source>
        <dbReference type="SAM" id="SignalP"/>
    </source>
</evidence>
<evidence type="ECO:0000313" key="4">
    <source>
        <dbReference type="Proteomes" id="UP000472267"/>
    </source>
</evidence>
<dbReference type="Proteomes" id="UP000472267">
    <property type="component" value="Unassembled WGS sequence"/>
</dbReference>
<dbReference type="Proteomes" id="UP000472267">
    <property type="component" value="Chromosome 3"/>
</dbReference>
<organism evidence="2 4">
    <name type="scientific">Salarias fasciatus</name>
    <name type="common">Jewelled blenny</name>
    <name type="synonym">Blennius fasciatus</name>
    <dbReference type="NCBI Taxonomy" id="181472"/>
    <lineage>
        <taxon>Eukaryota</taxon>
        <taxon>Metazoa</taxon>
        <taxon>Chordata</taxon>
        <taxon>Craniata</taxon>
        <taxon>Vertebrata</taxon>
        <taxon>Euteleostomi</taxon>
        <taxon>Actinopterygii</taxon>
        <taxon>Neopterygii</taxon>
        <taxon>Teleostei</taxon>
        <taxon>Neoteleostei</taxon>
        <taxon>Acanthomorphata</taxon>
        <taxon>Ovalentaria</taxon>
        <taxon>Blenniimorphae</taxon>
        <taxon>Blenniiformes</taxon>
        <taxon>Blennioidei</taxon>
        <taxon>Blenniidae</taxon>
        <taxon>Salariinae</taxon>
        <taxon>Salarias</taxon>
    </lineage>
</organism>
<evidence type="ECO:0000313" key="2">
    <source>
        <dbReference type="Ensembl" id="ENSSFAP00005005608.1"/>
    </source>
</evidence>
<protein>
    <submittedName>
        <fullName evidence="2">Uncharacterized protein</fullName>
    </submittedName>
</protein>
<name>A0A672FGN3_SALFA</name>
<dbReference type="PANTHER" id="PTHR21472:SF16">
    <property type="entry name" value="ENDONUCLEASE DOMAIN-CONTAINING 1 PROTEIN-LIKE"/>
    <property type="match status" value="1"/>
</dbReference>
<reference evidence="2" key="2">
    <citation type="submission" date="2025-05" db="UniProtKB">
        <authorList>
            <consortium name="Ensembl"/>
        </authorList>
    </citation>
    <scope>IDENTIFICATION</scope>
</reference>
<accession>A0A672FGN3</accession>
<dbReference type="InterPro" id="IPR039015">
    <property type="entry name" value="ENDOD1"/>
</dbReference>
<dbReference type="AlphaFoldDB" id="A0A672FGN3"/>
<proteinExistence type="predicted"/>